<dbReference type="EMBL" id="JBHMEC010000033">
    <property type="protein sequence ID" value="MFB9151594.1"/>
    <property type="molecule type" value="Genomic_DNA"/>
</dbReference>
<keyword evidence="2" id="KW-1185">Reference proteome</keyword>
<reference evidence="1 2" key="1">
    <citation type="submission" date="2024-09" db="EMBL/GenBank/DDBJ databases">
        <authorList>
            <person name="Sun Q."/>
            <person name="Mori K."/>
        </authorList>
    </citation>
    <scope>NUCLEOTIDE SEQUENCE [LARGE SCALE GENOMIC DNA]</scope>
    <source>
        <strain evidence="1 2">CECT 9424</strain>
    </source>
</reference>
<organism evidence="1 2">
    <name type="scientific">Roseovarius ramblicola</name>
    <dbReference type="NCBI Taxonomy" id="2022336"/>
    <lineage>
        <taxon>Bacteria</taxon>
        <taxon>Pseudomonadati</taxon>
        <taxon>Pseudomonadota</taxon>
        <taxon>Alphaproteobacteria</taxon>
        <taxon>Rhodobacterales</taxon>
        <taxon>Roseobacteraceae</taxon>
        <taxon>Roseovarius</taxon>
    </lineage>
</organism>
<proteinExistence type="predicted"/>
<feature type="non-terminal residue" evidence="1">
    <location>
        <position position="167"/>
    </location>
</feature>
<comment type="caution">
    <text evidence="1">The sequence shown here is derived from an EMBL/GenBank/DDBJ whole genome shotgun (WGS) entry which is preliminary data.</text>
</comment>
<sequence length="167" mass="18862">MNVDRNLIHHFGSGADPNDHKCMDGYNWFVSTFDGVEPVTVAETERTVVVHYDQGLIPEHVKTLCFMLATRLKNSVEAIEMGGHGAWQDEYRVVHLNARGTLAEMTARRDDYLATLDPYKEVKVLKHSPTPKGNRTAPVNHPAQVVPGFRYSVFRRQKGRHTPPLDA</sequence>
<dbReference type="Proteomes" id="UP001589670">
    <property type="component" value="Unassembled WGS sequence"/>
</dbReference>
<dbReference type="RefSeq" id="WP_377071222.1">
    <property type="nucleotide sequence ID" value="NZ_JBHMEC010000033.1"/>
</dbReference>
<evidence type="ECO:0000313" key="2">
    <source>
        <dbReference type="Proteomes" id="UP001589670"/>
    </source>
</evidence>
<protein>
    <submittedName>
        <fullName evidence="1">Uncharacterized protein</fullName>
    </submittedName>
</protein>
<evidence type="ECO:0000313" key="1">
    <source>
        <dbReference type="EMBL" id="MFB9151594.1"/>
    </source>
</evidence>
<name>A0ABV5I4H0_9RHOB</name>
<accession>A0ABV5I4H0</accession>
<gene>
    <name evidence="1" type="ORF">ACFFU4_17705</name>
</gene>